<sequence length="260" mass="30308">MKTNKTTNPAIDYSNMPRLKAFHSVNYGGDFTQRKIEGCEQYANVTDMQLKRAPRTTQEGAARDMITMIERAEQSLIRANPPINCKGYVERADYSIMSLYSDYKDKIEYGLANWSDYRAERKKWCQCRYMYCLNMFPIERDNFKRKPAKRKDARYCCDDCRVAQKDADKRYKATGSYLPVYYYMPKLTETVNDEARLYESATAADEIERQIDKRKTERPVKMKRTDGGGTRGGVIKKYKSLAEAEKGYAEQDRTGWTKIS</sequence>
<evidence type="ECO:0000313" key="3">
    <source>
        <dbReference type="Proteomes" id="UP001280629"/>
    </source>
</evidence>
<evidence type="ECO:0000313" key="2">
    <source>
        <dbReference type="EMBL" id="MDW0110444.1"/>
    </source>
</evidence>
<protein>
    <submittedName>
        <fullName evidence="2">Uncharacterized protein</fullName>
    </submittedName>
</protein>
<reference evidence="2 3" key="1">
    <citation type="submission" date="2023-06" db="EMBL/GenBank/DDBJ databases">
        <title>Sporosarcina sp. nov., isolated from Korean traditional fermented seafood 'Jeotgal'.</title>
        <authorList>
            <person name="Yang A.-I."/>
            <person name="Shin N.-R."/>
        </authorList>
    </citation>
    <scope>NUCLEOTIDE SEQUENCE [LARGE SCALE GENOMIC DNA]</scope>
    <source>
        <strain evidence="2 3">KCTC3840</strain>
    </source>
</reference>
<feature type="region of interest" description="Disordered" evidence="1">
    <location>
        <begin position="213"/>
        <end position="234"/>
    </location>
</feature>
<dbReference type="Proteomes" id="UP001280629">
    <property type="component" value="Unassembled WGS sequence"/>
</dbReference>
<accession>A0ABU4G0F2</accession>
<organism evidence="2 3">
    <name type="scientific">Sporosarcina aquimarina</name>
    <dbReference type="NCBI Taxonomy" id="114975"/>
    <lineage>
        <taxon>Bacteria</taxon>
        <taxon>Bacillati</taxon>
        <taxon>Bacillota</taxon>
        <taxon>Bacilli</taxon>
        <taxon>Bacillales</taxon>
        <taxon>Caryophanaceae</taxon>
        <taxon>Sporosarcina</taxon>
    </lineage>
</organism>
<proteinExistence type="predicted"/>
<gene>
    <name evidence="2" type="ORF">QT716_10390</name>
</gene>
<keyword evidence="3" id="KW-1185">Reference proteome</keyword>
<comment type="caution">
    <text evidence="2">The sequence shown here is derived from an EMBL/GenBank/DDBJ whole genome shotgun (WGS) entry which is preliminary data.</text>
</comment>
<feature type="compositionally biased region" description="Basic and acidic residues" evidence="1">
    <location>
        <begin position="213"/>
        <end position="226"/>
    </location>
</feature>
<name>A0ABU4G0F2_9BACL</name>
<dbReference type="RefSeq" id="WP_317935990.1">
    <property type="nucleotide sequence ID" value="NZ_JAUBDH010000005.1"/>
</dbReference>
<evidence type="ECO:0000256" key="1">
    <source>
        <dbReference type="SAM" id="MobiDB-lite"/>
    </source>
</evidence>
<dbReference type="EMBL" id="JAUBDH010000005">
    <property type="protein sequence ID" value="MDW0110444.1"/>
    <property type="molecule type" value="Genomic_DNA"/>
</dbReference>